<dbReference type="GeneID" id="568142"/>
<reference evidence="2 3" key="2">
    <citation type="journal article" date="2013" name="Nature">
        <title>The zebrafish reference genome sequence and its relationship to the human genome.</title>
        <authorList>
            <consortium name="Genome Reference Consortium Zebrafish"/>
            <person name="Howe K."/>
            <person name="Clark M.D."/>
            <person name="Torroja C.F."/>
            <person name="Torrance J."/>
            <person name="Berthelot C."/>
            <person name="Muffato M."/>
            <person name="Collins J.E."/>
            <person name="Humphray S."/>
            <person name="McLaren K."/>
            <person name="Matthews L."/>
            <person name="McLaren S."/>
            <person name="Sealy I."/>
            <person name="Caccamo M."/>
            <person name="Churcher C."/>
            <person name="Scott C."/>
            <person name="Barrett J.C."/>
            <person name="Koch R."/>
            <person name="Rauch G.J."/>
            <person name="White S."/>
            <person name="Chow W."/>
            <person name="Kilian B."/>
            <person name="Quintais L.T."/>
            <person name="Guerra-Assuncao J.A."/>
            <person name="Zhou Y."/>
            <person name="Gu Y."/>
            <person name="Yen J."/>
            <person name="Vogel J.H."/>
            <person name="Eyre T."/>
            <person name="Redmond S."/>
            <person name="Banerjee R."/>
            <person name="Chi J."/>
            <person name="Fu B."/>
            <person name="Langley E."/>
            <person name="Maguire S.F."/>
            <person name="Laird G.K."/>
            <person name="Lloyd D."/>
            <person name="Kenyon E."/>
            <person name="Donaldson S."/>
            <person name="Sehra H."/>
            <person name="Almeida-King J."/>
            <person name="Loveland J."/>
            <person name="Trevanion S."/>
            <person name="Jones M."/>
            <person name="Quail M."/>
            <person name="Willey D."/>
            <person name="Hunt A."/>
            <person name="Burton J."/>
            <person name="Sims S."/>
            <person name="McLay K."/>
            <person name="Plumb B."/>
            <person name="Davis J."/>
            <person name="Clee C."/>
            <person name="Oliver K."/>
            <person name="Clark R."/>
            <person name="Riddle C."/>
            <person name="Elliot D."/>
            <person name="Eliott D."/>
            <person name="Threadgold G."/>
            <person name="Harden G."/>
            <person name="Ware D."/>
            <person name="Begum S."/>
            <person name="Mortimore B."/>
            <person name="Mortimer B."/>
            <person name="Kerry G."/>
            <person name="Heath P."/>
            <person name="Phillimore B."/>
            <person name="Tracey A."/>
            <person name="Corby N."/>
            <person name="Dunn M."/>
            <person name="Johnson C."/>
            <person name="Wood J."/>
            <person name="Clark S."/>
            <person name="Pelan S."/>
            <person name="Griffiths G."/>
            <person name="Smith M."/>
            <person name="Glithero R."/>
            <person name="Howden P."/>
            <person name="Barker N."/>
            <person name="Lloyd C."/>
            <person name="Stevens C."/>
            <person name="Harley J."/>
            <person name="Holt K."/>
            <person name="Panagiotidis G."/>
            <person name="Lovell J."/>
            <person name="Beasley H."/>
            <person name="Henderson C."/>
            <person name="Gordon D."/>
            <person name="Auger K."/>
            <person name="Wright D."/>
            <person name="Collins J."/>
            <person name="Raisen C."/>
            <person name="Dyer L."/>
            <person name="Leung K."/>
            <person name="Robertson L."/>
            <person name="Ambridge K."/>
            <person name="Leongamornlert D."/>
            <person name="McGuire S."/>
            <person name="Gilderthorp R."/>
            <person name="Griffiths C."/>
            <person name="Manthravadi D."/>
            <person name="Nichol S."/>
            <person name="Barker G."/>
            <person name="Whitehead S."/>
            <person name="Kay M."/>
            <person name="Brown J."/>
            <person name="Murnane C."/>
            <person name="Gray E."/>
            <person name="Humphries M."/>
            <person name="Sycamore N."/>
            <person name="Barker D."/>
            <person name="Saunders D."/>
            <person name="Wallis J."/>
            <person name="Babbage A."/>
            <person name="Hammond S."/>
            <person name="Mashreghi-Mohammadi M."/>
            <person name="Barr L."/>
            <person name="Martin S."/>
            <person name="Wray P."/>
            <person name="Ellington A."/>
            <person name="Matthews N."/>
            <person name="Ellwood M."/>
            <person name="Woodmansey R."/>
            <person name="Clark G."/>
            <person name="Cooper J."/>
            <person name="Cooper J."/>
            <person name="Tromans A."/>
            <person name="Grafham D."/>
            <person name="Skuce C."/>
            <person name="Pandian R."/>
            <person name="Andrews R."/>
            <person name="Harrison E."/>
            <person name="Kimberley A."/>
            <person name="Garnett J."/>
            <person name="Fosker N."/>
            <person name="Hall R."/>
            <person name="Garner P."/>
            <person name="Kelly D."/>
            <person name="Bird C."/>
            <person name="Palmer S."/>
            <person name="Gehring I."/>
            <person name="Berger A."/>
            <person name="Dooley C.M."/>
            <person name="Ersan-Urun Z."/>
            <person name="Eser C."/>
            <person name="Geiger H."/>
            <person name="Geisler M."/>
            <person name="Karotki L."/>
            <person name="Kirn A."/>
            <person name="Konantz J."/>
            <person name="Konantz M."/>
            <person name="Oberlander M."/>
            <person name="Rudolph-Geiger S."/>
            <person name="Teucke M."/>
            <person name="Lanz C."/>
            <person name="Raddatz G."/>
            <person name="Osoegawa K."/>
            <person name="Zhu B."/>
            <person name="Rapp A."/>
            <person name="Widaa S."/>
            <person name="Langford C."/>
            <person name="Yang F."/>
            <person name="Schuster S.C."/>
            <person name="Carter N.P."/>
            <person name="Harrow J."/>
            <person name="Ning Z."/>
            <person name="Herrero J."/>
            <person name="Searle S.M."/>
            <person name="Enright A."/>
            <person name="Geisler R."/>
            <person name="Plasterk R.H."/>
            <person name="Lee C."/>
            <person name="Westerfield M."/>
            <person name="de Jong P.J."/>
            <person name="Zon L.I."/>
            <person name="Postlethwait J.H."/>
            <person name="Nusslein-Volhard C."/>
            <person name="Hubbard T.J."/>
            <person name="Roest Crollius H."/>
            <person name="Rogers J."/>
            <person name="Stemple D.L."/>
        </authorList>
    </citation>
    <scope>NUCLEOTIDE SEQUENCE [LARGE SCALE GENOMIC DNA]</scope>
    <source>
        <strain evidence="2">Tuebingen</strain>
    </source>
</reference>
<dbReference type="OrthoDB" id="8866809at2759"/>
<reference evidence="2" key="1">
    <citation type="submission" date="2011-04" db="UniProtKB">
        <authorList>
            <consortium name="Ensembl"/>
        </authorList>
    </citation>
    <scope>IDENTIFICATION</scope>
    <source>
        <strain evidence="2">Tuebingen</strain>
    </source>
</reference>
<dbReference type="PANTHER" id="PTHR47140">
    <property type="entry name" value="MAP3K7 C-TERMINAL-LIKE PROTEIN"/>
    <property type="match status" value="1"/>
</dbReference>
<dbReference type="HOGENOM" id="CLU_100451_1_0_1"/>
<evidence type="ECO:0000313" key="5">
    <source>
        <dbReference type="ZFIN" id="ZDB-GENE-091204-239"/>
    </source>
</evidence>
<keyword evidence="3" id="KW-1185">Reference proteome</keyword>
<dbReference type="PhylomeDB" id="E7F0K5"/>
<dbReference type="GeneTree" id="ENSGT00940000164659"/>
<dbReference type="PANTHER" id="PTHR47140:SF1">
    <property type="entry name" value="MAP3K7 C-TERMINAL-LIKE PROTEIN"/>
    <property type="match status" value="1"/>
</dbReference>
<dbReference type="AGR" id="ZFIN:ZDB-GENE-091204-239"/>
<evidence type="ECO:0000256" key="1">
    <source>
        <dbReference type="SAM" id="Coils"/>
    </source>
</evidence>
<dbReference type="RefSeq" id="XP_696547.4">
    <property type="nucleotide sequence ID" value="XM_691455.9"/>
</dbReference>
<evidence type="ECO:0000313" key="4">
    <source>
        <dbReference type="RefSeq" id="XP_696547.4"/>
    </source>
</evidence>
<dbReference type="EMBL" id="CR925781">
    <property type="status" value="NOT_ANNOTATED_CDS"/>
    <property type="molecule type" value="Genomic_DNA"/>
</dbReference>
<dbReference type="ZFIN" id="ZDB-GENE-091204-239">
    <property type="gene designation" value="map3k7cl"/>
</dbReference>
<accession>A0A8N7TBR1</accession>
<feature type="coiled-coil region" evidence="1">
    <location>
        <begin position="77"/>
        <end position="128"/>
    </location>
</feature>
<reference evidence="4" key="3">
    <citation type="submission" date="2025-04" db="UniProtKB">
        <authorList>
            <consortium name="RefSeq"/>
        </authorList>
    </citation>
    <scope>IDENTIFICATION</scope>
    <source>
        <strain evidence="4">Tuebingen</strain>
    </source>
</reference>
<protein>
    <submittedName>
        <fullName evidence="2 4">Map3k7 C-terminal-like</fullName>
    </submittedName>
</protein>
<dbReference type="InterPro" id="IPR042800">
    <property type="entry name" value="Map3k7cl"/>
</dbReference>
<dbReference type="OMA" id="CKMANEF"/>
<dbReference type="SMR" id="E7F0K5"/>
<proteinExistence type="predicted"/>
<dbReference type="Proteomes" id="UP000000437">
    <property type="component" value="Chromosome 10"/>
</dbReference>
<dbReference type="Ensembl" id="ENSDART00000100415.5">
    <property type="protein sequence ID" value="ENSDARP00000091188.4"/>
    <property type="gene ID" value="ENSDARG00000069143.6"/>
</dbReference>
<dbReference type="Bgee" id="ENSDARG00000069143">
    <property type="expression patterns" value="Expressed in brain and 6 other cell types or tissues"/>
</dbReference>
<gene>
    <name evidence="2 4 5" type="primary">map3k7cl</name>
</gene>
<keyword evidence="1" id="KW-0175">Coiled coil</keyword>
<dbReference type="CTD" id="56911"/>
<evidence type="ECO:0000313" key="3">
    <source>
        <dbReference type="Proteomes" id="UP000000437"/>
    </source>
</evidence>
<name>E7F0K5_DANRE</name>
<dbReference type="AlphaFoldDB" id="E7F0K5"/>
<dbReference type="PaxDb" id="7955-ENSDARP00000117847"/>
<dbReference type="STRING" id="7955.ENSDARP00000091188"/>
<evidence type="ECO:0000313" key="2">
    <source>
        <dbReference type="Ensembl" id="ENSDARP00000091188"/>
    </source>
</evidence>
<sequence length="150" mass="17595">MDVDVSAETLELRYQILSFSYQACYSACVFLSELKDAEDPLPSFPDLEQRLQPVLPCRSLKESIEVYKDHCKMANEFNQVKHEIARLEDRKKELMAELLEDEKASMEFARYEEEYRILTEENQNLITVHSERAQQLETLRVISQKRQGSS</sequence>
<accession>E7F0K5</accession>
<organism evidence="2">
    <name type="scientific">Danio rerio</name>
    <name type="common">Zebrafish</name>
    <name type="synonym">Brachydanio rerio</name>
    <dbReference type="NCBI Taxonomy" id="7955"/>
    <lineage>
        <taxon>Eukaryota</taxon>
        <taxon>Metazoa</taxon>
        <taxon>Chordata</taxon>
        <taxon>Craniata</taxon>
        <taxon>Vertebrata</taxon>
        <taxon>Euteleostomi</taxon>
        <taxon>Actinopterygii</taxon>
        <taxon>Neopterygii</taxon>
        <taxon>Teleostei</taxon>
        <taxon>Ostariophysi</taxon>
        <taxon>Cypriniformes</taxon>
        <taxon>Danionidae</taxon>
        <taxon>Danioninae</taxon>
        <taxon>Danio</taxon>
    </lineage>
</organism>